<accession>A0ABP6KMU1</accession>
<keyword evidence="1" id="KW-0812">Transmembrane</keyword>
<reference evidence="3" key="3">
    <citation type="submission" date="2023-12" db="EMBL/GenBank/DDBJ databases">
        <authorList>
            <person name="Sun Q."/>
            <person name="Inoue M."/>
        </authorList>
    </citation>
    <scope>NUCLEOTIDE SEQUENCE</scope>
    <source>
        <strain evidence="3">JCM 3106</strain>
    </source>
</reference>
<evidence type="ECO:0000313" key="4">
    <source>
        <dbReference type="Proteomes" id="UP001499930"/>
    </source>
</evidence>
<sequence>MAERNTSGESDALWAMGCGVSVAVAPACAVLGTFVDALLVSRAHGYCLDESGTGEDFFDLTWMAGRLIVFPVVTGVSLLASFPIVLIAHRVRFADHGWWKAVMTAFAILVSITGPVATIVHDVATEGITGDCDPPWWPSWLPL</sequence>
<evidence type="ECO:0008006" key="5">
    <source>
        <dbReference type="Google" id="ProtNLM"/>
    </source>
</evidence>
<keyword evidence="4" id="KW-1185">Reference proteome</keyword>
<feature type="transmembrane region" description="Helical" evidence="1">
    <location>
        <begin position="67"/>
        <end position="89"/>
    </location>
</feature>
<keyword evidence="1" id="KW-1133">Transmembrane helix</keyword>
<keyword evidence="1" id="KW-0472">Membrane</keyword>
<dbReference type="EMBL" id="BAAAWD010000011">
    <property type="protein sequence ID" value="GAA3015073.1"/>
    <property type="molecule type" value="Genomic_DNA"/>
</dbReference>
<name>A0ABP6KMU1_9ACTN</name>
<reference evidence="2 4" key="2">
    <citation type="journal article" date="2019" name="Int. J. Syst. Evol. Microbiol.">
        <title>The Global Catalogue of Microorganisms (GCM) 10K type strain sequencing project: providing services to taxonomists for standard genome sequencing and annotation.</title>
        <authorList>
            <consortium name="The Broad Institute Genomics Platform"/>
            <consortium name="The Broad Institute Genome Sequencing Center for Infectious Disease"/>
            <person name="Wu L."/>
            <person name="Ma J."/>
        </authorList>
    </citation>
    <scope>NUCLEOTIDE SEQUENCE [LARGE SCALE GENOMIC DNA]</scope>
    <source>
        <strain evidence="2 4">JCM 3106</strain>
    </source>
</reference>
<dbReference type="Proteomes" id="UP001499930">
    <property type="component" value="Unassembled WGS sequence"/>
</dbReference>
<proteinExistence type="predicted"/>
<evidence type="ECO:0000256" key="1">
    <source>
        <dbReference type="SAM" id="Phobius"/>
    </source>
</evidence>
<protein>
    <recommendedName>
        <fullName evidence="5">Integral membrane protein</fullName>
    </recommendedName>
</protein>
<feature type="transmembrane region" description="Helical" evidence="1">
    <location>
        <begin position="12"/>
        <end position="35"/>
    </location>
</feature>
<gene>
    <name evidence="2" type="ORF">GCM10017559_35440</name>
    <name evidence="3" type="ORF">GCM10017559_43070</name>
</gene>
<organism evidence="3 4">
    <name type="scientific">Streptosporangium longisporum</name>
    <dbReference type="NCBI Taxonomy" id="46187"/>
    <lineage>
        <taxon>Bacteria</taxon>
        <taxon>Bacillati</taxon>
        <taxon>Actinomycetota</taxon>
        <taxon>Actinomycetes</taxon>
        <taxon>Streptosporangiales</taxon>
        <taxon>Streptosporangiaceae</taxon>
        <taxon>Streptosporangium</taxon>
    </lineage>
</organism>
<comment type="caution">
    <text evidence="3">The sequence shown here is derived from an EMBL/GenBank/DDBJ whole genome shotgun (WGS) entry which is preliminary data.</text>
</comment>
<feature type="transmembrane region" description="Helical" evidence="1">
    <location>
        <begin position="101"/>
        <end position="120"/>
    </location>
</feature>
<dbReference type="EMBL" id="BAAAWD010000008">
    <property type="protein sequence ID" value="GAA3009913.1"/>
    <property type="molecule type" value="Genomic_DNA"/>
</dbReference>
<evidence type="ECO:0000313" key="2">
    <source>
        <dbReference type="EMBL" id="GAA3009913.1"/>
    </source>
</evidence>
<evidence type="ECO:0000313" key="3">
    <source>
        <dbReference type="EMBL" id="GAA3015073.1"/>
    </source>
</evidence>
<dbReference type="RefSeq" id="WP_344896042.1">
    <property type="nucleotide sequence ID" value="NZ_BAAAWD010000008.1"/>
</dbReference>
<reference evidence="3" key="1">
    <citation type="journal article" date="2014" name="Int. J. Syst. Evol. Microbiol.">
        <title>Complete genome of a new Firmicutes species belonging to the dominant human colonic microbiota ('Ruminococcus bicirculans') reveals two chromosomes and a selective capacity to utilize plant glucans.</title>
        <authorList>
            <consortium name="NISC Comparative Sequencing Program"/>
            <person name="Wegmann U."/>
            <person name="Louis P."/>
            <person name="Goesmann A."/>
            <person name="Henrissat B."/>
            <person name="Duncan S.H."/>
            <person name="Flint H.J."/>
        </authorList>
    </citation>
    <scope>NUCLEOTIDE SEQUENCE</scope>
    <source>
        <strain evidence="3">JCM 3106</strain>
    </source>
</reference>